<dbReference type="Proteomes" id="UP000008909">
    <property type="component" value="Unassembled WGS sequence"/>
</dbReference>
<name>G7YBP9_CLOSI</name>
<protein>
    <submittedName>
        <fullName evidence="1">Uncharacterized protein</fullName>
    </submittedName>
</protein>
<gene>
    <name evidence="1" type="ORF">CLF_104449</name>
</gene>
<dbReference type="AlphaFoldDB" id="G7YBP9"/>
<reference evidence="1" key="1">
    <citation type="journal article" date="2011" name="Genome Biol.">
        <title>The draft genome of the carcinogenic human liver fluke Clonorchis sinensis.</title>
        <authorList>
            <person name="Wang X."/>
            <person name="Chen W."/>
            <person name="Huang Y."/>
            <person name="Sun J."/>
            <person name="Men J."/>
            <person name="Liu H."/>
            <person name="Luo F."/>
            <person name="Guo L."/>
            <person name="Lv X."/>
            <person name="Deng C."/>
            <person name="Zhou C."/>
            <person name="Fan Y."/>
            <person name="Li X."/>
            <person name="Huang L."/>
            <person name="Hu Y."/>
            <person name="Liang C."/>
            <person name="Hu X."/>
            <person name="Xu J."/>
            <person name="Yu X."/>
        </authorList>
    </citation>
    <scope>NUCLEOTIDE SEQUENCE [LARGE SCALE GENOMIC DNA]</scope>
    <source>
        <strain evidence="1">Henan</strain>
    </source>
</reference>
<accession>G7YBP9</accession>
<sequence>MSGKGTIIGNDPASFANRVIKAQAHAVRQQSQTRAADHELKNHSHDFVTSKTILRFCIISVILVSDTERVSLTVPNIKRKVRVRKSTIRLTHKFQLKSFQKMKYTVVGCLVRSLQHNQIFESENNVQDLDSWLSVSRFPATMQSCTSGLWGQSRKNSLLILVSKSPGKVPVDYLNRFRCSKWKIEFSELKAPVSFYSNKCGRDNKWERIKQDERICESQNSTQCRTDYSSDANKDTFYRECVHNRNLVSPLFIASSKNQSIYHLRRTTIVQQYRSELSQQLHRVNQDCDASDLVEESWQNIPMLVAFSAVCLTSPIRPQDHQMSSRSLRMSDARKFIPGFEYGGARESFKRQIVKNPRTSKAWEMEKTFATGNSRALYQLI</sequence>
<evidence type="ECO:0000313" key="2">
    <source>
        <dbReference type="Proteomes" id="UP000008909"/>
    </source>
</evidence>
<reference key="2">
    <citation type="submission" date="2011-10" db="EMBL/GenBank/DDBJ databases">
        <title>The genome and transcriptome sequence of Clonorchis sinensis provide insights into the carcinogenic liver fluke.</title>
        <authorList>
            <person name="Wang X."/>
            <person name="Huang Y."/>
            <person name="Chen W."/>
            <person name="Liu H."/>
            <person name="Guo L."/>
            <person name="Chen Y."/>
            <person name="Luo F."/>
            <person name="Zhou W."/>
            <person name="Sun J."/>
            <person name="Mao Q."/>
            <person name="Liang P."/>
            <person name="Zhou C."/>
            <person name="Tian Y."/>
            <person name="Men J."/>
            <person name="Lv X."/>
            <person name="Huang L."/>
            <person name="Zhou J."/>
            <person name="Hu Y."/>
            <person name="Li R."/>
            <person name="Zhang F."/>
            <person name="Lei H."/>
            <person name="Li X."/>
            <person name="Hu X."/>
            <person name="Liang C."/>
            <person name="Xu J."/>
            <person name="Wu Z."/>
            <person name="Yu X."/>
        </authorList>
    </citation>
    <scope>NUCLEOTIDE SEQUENCE</scope>
    <source>
        <strain>Henan</strain>
    </source>
</reference>
<organism evidence="1 2">
    <name type="scientific">Clonorchis sinensis</name>
    <name type="common">Chinese liver fluke</name>
    <dbReference type="NCBI Taxonomy" id="79923"/>
    <lineage>
        <taxon>Eukaryota</taxon>
        <taxon>Metazoa</taxon>
        <taxon>Spiralia</taxon>
        <taxon>Lophotrochozoa</taxon>
        <taxon>Platyhelminthes</taxon>
        <taxon>Trematoda</taxon>
        <taxon>Digenea</taxon>
        <taxon>Opisthorchiida</taxon>
        <taxon>Opisthorchiata</taxon>
        <taxon>Opisthorchiidae</taxon>
        <taxon>Clonorchis</taxon>
    </lineage>
</organism>
<proteinExistence type="predicted"/>
<evidence type="ECO:0000313" key="1">
    <source>
        <dbReference type="EMBL" id="GAA50383.1"/>
    </source>
</evidence>
<keyword evidence="2" id="KW-1185">Reference proteome</keyword>
<dbReference type="EMBL" id="DF143040">
    <property type="protein sequence ID" value="GAA50383.1"/>
    <property type="molecule type" value="Genomic_DNA"/>
</dbReference>